<dbReference type="EMBL" id="BAABKQ010000001">
    <property type="protein sequence ID" value="GAA4809521.1"/>
    <property type="molecule type" value="Genomic_DNA"/>
</dbReference>
<dbReference type="InterPro" id="IPR036614">
    <property type="entry name" value="RusA-like_sf"/>
</dbReference>
<sequence length="129" mass="14491">MGSEPRTWVLVAELRKPPMTANDQRRATWRTMRAAKHEAGQLVWALAKQARVPLLRRARVDVVWHAPTRTRRDADALGPFLKATLDGLVQAGVLGDDDYRHVPRVGLGVEIDRARPRIEITITELGEPS</sequence>
<evidence type="ECO:0000313" key="2">
    <source>
        <dbReference type="EMBL" id="GAA4809521.1"/>
    </source>
</evidence>
<dbReference type="SUPFAM" id="SSF103084">
    <property type="entry name" value="Holliday junction resolvase RusA"/>
    <property type="match status" value="1"/>
</dbReference>
<evidence type="ECO:0000259" key="1">
    <source>
        <dbReference type="PROSITE" id="PS50209"/>
    </source>
</evidence>
<gene>
    <name evidence="2" type="ORF">GCM10023353_11910</name>
</gene>
<reference evidence="3" key="1">
    <citation type="journal article" date="2019" name="Int. J. Syst. Evol. Microbiol.">
        <title>The Global Catalogue of Microorganisms (GCM) 10K type strain sequencing project: providing services to taxonomists for standard genome sequencing and annotation.</title>
        <authorList>
            <consortium name="The Broad Institute Genomics Platform"/>
            <consortium name="The Broad Institute Genome Sequencing Center for Infectious Disease"/>
            <person name="Wu L."/>
            <person name="Ma J."/>
        </authorList>
    </citation>
    <scope>NUCLEOTIDE SEQUENCE [LARGE SCALE GENOMIC DNA]</scope>
    <source>
        <strain evidence="3">JCM 18542</strain>
    </source>
</reference>
<dbReference type="Proteomes" id="UP001500839">
    <property type="component" value="Unassembled WGS sequence"/>
</dbReference>
<dbReference type="InterPro" id="IPR001315">
    <property type="entry name" value="CARD"/>
</dbReference>
<dbReference type="PROSITE" id="PS50209">
    <property type="entry name" value="CARD"/>
    <property type="match status" value="1"/>
</dbReference>
<dbReference type="RefSeq" id="WP_200170757.1">
    <property type="nucleotide sequence ID" value="NZ_BAABKQ010000001.1"/>
</dbReference>
<feature type="domain" description="CARD" evidence="1">
    <location>
        <begin position="47"/>
        <end position="129"/>
    </location>
</feature>
<evidence type="ECO:0000313" key="3">
    <source>
        <dbReference type="Proteomes" id="UP001500839"/>
    </source>
</evidence>
<proteinExistence type="predicted"/>
<organism evidence="2 3">
    <name type="scientific">Tomitella cavernea</name>
    <dbReference type="NCBI Taxonomy" id="1387982"/>
    <lineage>
        <taxon>Bacteria</taxon>
        <taxon>Bacillati</taxon>
        <taxon>Actinomycetota</taxon>
        <taxon>Actinomycetes</taxon>
        <taxon>Mycobacteriales</taxon>
        <taxon>Tomitella</taxon>
    </lineage>
</organism>
<protein>
    <recommendedName>
        <fullName evidence="1">CARD domain-containing protein</fullName>
    </recommendedName>
</protein>
<comment type="caution">
    <text evidence="2">The sequence shown here is derived from an EMBL/GenBank/DDBJ whole genome shotgun (WGS) entry which is preliminary data.</text>
</comment>
<keyword evidence="3" id="KW-1185">Reference proteome</keyword>
<accession>A0ABP9CKX1</accession>
<dbReference type="Gene3D" id="3.30.1330.70">
    <property type="entry name" value="Holliday junction resolvase RusA"/>
    <property type="match status" value="1"/>
</dbReference>
<name>A0ABP9CKX1_9ACTN</name>